<dbReference type="GeneID" id="63719637"/>
<dbReference type="Proteomes" id="UP000076580">
    <property type="component" value="Chromosome 03"/>
</dbReference>
<gene>
    <name evidence="2" type="ORF">DCS_06994</name>
</gene>
<dbReference type="RefSeq" id="XP_040654385.1">
    <property type="nucleotide sequence ID" value="XM_040804281.1"/>
</dbReference>
<name>A0A151GD95_DRECN</name>
<organism evidence="2 3">
    <name type="scientific">Drechmeria coniospora</name>
    <name type="common">Nematophagous fungus</name>
    <name type="synonym">Meria coniospora</name>
    <dbReference type="NCBI Taxonomy" id="98403"/>
    <lineage>
        <taxon>Eukaryota</taxon>
        <taxon>Fungi</taxon>
        <taxon>Dikarya</taxon>
        <taxon>Ascomycota</taxon>
        <taxon>Pezizomycotina</taxon>
        <taxon>Sordariomycetes</taxon>
        <taxon>Hypocreomycetidae</taxon>
        <taxon>Hypocreales</taxon>
        <taxon>Ophiocordycipitaceae</taxon>
        <taxon>Drechmeria</taxon>
    </lineage>
</organism>
<feature type="compositionally biased region" description="Gly residues" evidence="1">
    <location>
        <begin position="47"/>
        <end position="57"/>
    </location>
</feature>
<evidence type="ECO:0000256" key="1">
    <source>
        <dbReference type="SAM" id="MobiDB-lite"/>
    </source>
</evidence>
<protein>
    <submittedName>
        <fullName evidence="2">Uncharacterized protein</fullName>
    </submittedName>
</protein>
<reference evidence="2 3" key="1">
    <citation type="journal article" date="2016" name="Sci. Rep.">
        <title>Insights into Adaptations to a Near-Obligate Nematode Endoparasitic Lifestyle from the Finished Genome of Drechmeria coniospora.</title>
        <authorList>
            <person name="Zhang L."/>
            <person name="Zhou Z."/>
            <person name="Guo Q."/>
            <person name="Fokkens L."/>
            <person name="Miskei M."/>
            <person name="Pocsi I."/>
            <person name="Zhang W."/>
            <person name="Chen M."/>
            <person name="Wang L."/>
            <person name="Sun Y."/>
            <person name="Donzelli B.G."/>
            <person name="Gibson D.M."/>
            <person name="Nelson D.R."/>
            <person name="Luo J.G."/>
            <person name="Rep M."/>
            <person name="Liu H."/>
            <person name="Yang S."/>
            <person name="Wang J."/>
            <person name="Krasnoff S.B."/>
            <person name="Xu Y."/>
            <person name="Molnar I."/>
            <person name="Lin M."/>
        </authorList>
    </citation>
    <scope>NUCLEOTIDE SEQUENCE [LARGE SCALE GENOMIC DNA]</scope>
    <source>
        <strain evidence="2 3">ARSEF 6962</strain>
    </source>
</reference>
<dbReference type="InParanoid" id="A0A151GD95"/>
<evidence type="ECO:0000313" key="3">
    <source>
        <dbReference type="Proteomes" id="UP000076580"/>
    </source>
</evidence>
<feature type="region of interest" description="Disordered" evidence="1">
    <location>
        <begin position="107"/>
        <end position="160"/>
    </location>
</feature>
<feature type="region of interest" description="Disordered" evidence="1">
    <location>
        <begin position="33"/>
        <end position="59"/>
    </location>
</feature>
<evidence type="ECO:0000313" key="2">
    <source>
        <dbReference type="EMBL" id="KYK55033.1"/>
    </source>
</evidence>
<dbReference type="EMBL" id="LAYC01000003">
    <property type="protein sequence ID" value="KYK55033.1"/>
    <property type="molecule type" value="Genomic_DNA"/>
</dbReference>
<keyword evidence="3" id="KW-1185">Reference proteome</keyword>
<accession>A0A151GD95</accession>
<sequence>MGLLYGHCHGQGSFGQPTLTAVLGIWTGAVSGSPHGNSDDQASRQVGGAGTQGGGGEATRQLGRLAVWQLCTRTLPDSEGRRRRRTGFRCRGWGEADAASSRRRRRRDGGWCWDRASDEESQDEASGRMDGGWWMVDGGWRRDSSARGDRRRRASGSQARAVGRGEIAAAEVICQVPELNQA</sequence>
<proteinExistence type="predicted"/>
<feature type="compositionally biased region" description="Basic and acidic residues" evidence="1">
    <location>
        <begin position="139"/>
        <end position="148"/>
    </location>
</feature>
<comment type="caution">
    <text evidence="2">The sequence shown here is derived from an EMBL/GenBank/DDBJ whole genome shotgun (WGS) entry which is preliminary data.</text>
</comment>
<dbReference type="AlphaFoldDB" id="A0A151GD95"/>